<dbReference type="EMBL" id="JBAMMX010000020">
    <property type="protein sequence ID" value="KAK6920837.1"/>
    <property type="molecule type" value="Genomic_DNA"/>
</dbReference>
<dbReference type="Proteomes" id="UP001370490">
    <property type="component" value="Unassembled WGS sequence"/>
</dbReference>
<evidence type="ECO:0000256" key="4">
    <source>
        <dbReference type="ARBA" id="ARBA00023163"/>
    </source>
</evidence>
<dbReference type="SMART" id="SM00717">
    <property type="entry name" value="SANT"/>
    <property type="match status" value="5"/>
</dbReference>
<feature type="domain" description="Myb-like" evidence="8">
    <location>
        <begin position="608"/>
        <end position="659"/>
    </location>
</feature>
<dbReference type="GO" id="GO:0001006">
    <property type="term" value="F:RNA polymerase III type 3 promoter sequence-specific DNA binding"/>
    <property type="evidence" value="ECO:0007669"/>
    <property type="project" value="TreeGrafter"/>
</dbReference>
<dbReference type="GO" id="GO:0000978">
    <property type="term" value="F:RNA polymerase II cis-regulatory region sequence-specific DNA binding"/>
    <property type="evidence" value="ECO:0007669"/>
    <property type="project" value="TreeGrafter"/>
</dbReference>
<dbReference type="PROSITE" id="PS50090">
    <property type="entry name" value="MYB_LIKE"/>
    <property type="match status" value="4"/>
</dbReference>
<feature type="region of interest" description="Disordered" evidence="7">
    <location>
        <begin position="138"/>
        <end position="162"/>
    </location>
</feature>
<dbReference type="AlphaFoldDB" id="A0AAN8Z1F6"/>
<keyword evidence="3" id="KW-0238">DNA-binding</keyword>
<dbReference type="Gene3D" id="1.10.10.60">
    <property type="entry name" value="Homeodomain-like"/>
    <property type="match status" value="4"/>
</dbReference>
<keyword evidence="6" id="KW-0175">Coiled coil</keyword>
<evidence type="ECO:0000313" key="10">
    <source>
        <dbReference type="EMBL" id="KAK6920837.1"/>
    </source>
</evidence>
<feature type="region of interest" description="Disordered" evidence="7">
    <location>
        <begin position="872"/>
        <end position="911"/>
    </location>
</feature>
<feature type="coiled-coil region" evidence="6">
    <location>
        <begin position="243"/>
        <end position="270"/>
    </location>
</feature>
<feature type="domain" description="Myb-like" evidence="8">
    <location>
        <begin position="661"/>
        <end position="712"/>
    </location>
</feature>
<feature type="region of interest" description="Disordered" evidence="7">
    <location>
        <begin position="1020"/>
        <end position="1041"/>
    </location>
</feature>
<feature type="region of interest" description="Disordered" evidence="7">
    <location>
        <begin position="832"/>
        <end position="853"/>
    </location>
</feature>
<evidence type="ECO:0000259" key="8">
    <source>
        <dbReference type="PROSITE" id="PS50090"/>
    </source>
</evidence>
<name>A0AAN8Z1F6_9MAGN</name>
<dbReference type="GO" id="GO:0042796">
    <property type="term" value="P:snRNA transcription by RNA polymerase III"/>
    <property type="evidence" value="ECO:0007669"/>
    <property type="project" value="TreeGrafter"/>
</dbReference>
<feature type="compositionally biased region" description="Low complexity" evidence="7">
    <location>
        <begin position="70"/>
        <end position="80"/>
    </location>
</feature>
<feature type="domain" description="HTH myb-type" evidence="9">
    <location>
        <begin position="713"/>
        <end position="767"/>
    </location>
</feature>
<proteinExistence type="predicted"/>
<dbReference type="GO" id="GO:0042795">
    <property type="term" value="P:snRNA transcription by RNA polymerase II"/>
    <property type="evidence" value="ECO:0007669"/>
    <property type="project" value="TreeGrafter"/>
</dbReference>
<dbReference type="InterPro" id="IPR001005">
    <property type="entry name" value="SANT/Myb"/>
</dbReference>
<dbReference type="GO" id="GO:0019185">
    <property type="term" value="C:snRNA-activating protein complex"/>
    <property type="evidence" value="ECO:0007669"/>
    <property type="project" value="TreeGrafter"/>
</dbReference>
<feature type="domain" description="HTH myb-type" evidence="9">
    <location>
        <begin position="608"/>
        <end position="663"/>
    </location>
</feature>
<dbReference type="GO" id="GO:0005634">
    <property type="term" value="C:nucleus"/>
    <property type="evidence" value="ECO:0007669"/>
    <property type="project" value="UniProtKB-SubCell"/>
</dbReference>
<evidence type="ECO:0000256" key="2">
    <source>
        <dbReference type="ARBA" id="ARBA00023015"/>
    </source>
</evidence>
<dbReference type="InterPro" id="IPR017930">
    <property type="entry name" value="Myb_dom"/>
</dbReference>
<dbReference type="SUPFAM" id="SSF46689">
    <property type="entry name" value="Homeodomain-like"/>
    <property type="match status" value="3"/>
</dbReference>
<dbReference type="InterPro" id="IPR051575">
    <property type="entry name" value="Myb-like_DNA-bd"/>
</dbReference>
<keyword evidence="4" id="KW-0804">Transcription</keyword>
<feature type="region of interest" description="Disordered" evidence="7">
    <location>
        <begin position="1"/>
        <end position="82"/>
    </location>
</feature>
<keyword evidence="5" id="KW-0539">Nucleus</keyword>
<evidence type="ECO:0000256" key="3">
    <source>
        <dbReference type="ARBA" id="ARBA00023125"/>
    </source>
</evidence>
<dbReference type="PANTHER" id="PTHR46621">
    <property type="entry name" value="SNRNA-ACTIVATING PROTEIN COMPLEX SUBUNIT 4"/>
    <property type="match status" value="1"/>
</dbReference>
<gene>
    <name evidence="10" type="ORF">RJ641_014515</name>
</gene>
<feature type="domain" description="HTH myb-type" evidence="9">
    <location>
        <begin position="667"/>
        <end position="712"/>
    </location>
</feature>
<evidence type="ECO:0000259" key="9">
    <source>
        <dbReference type="PROSITE" id="PS51294"/>
    </source>
</evidence>
<dbReference type="PANTHER" id="PTHR46621:SF1">
    <property type="entry name" value="SNRNA-ACTIVATING PROTEIN COMPLEX SUBUNIT 4"/>
    <property type="match status" value="1"/>
</dbReference>
<evidence type="ECO:0000313" key="11">
    <source>
        <dbReference type="Proteomes" id="UP001370490"/>
    </source>
</evidence>
<dbReference type="InterPro" id="IPR009057">
    <property type="entry name" value="Homeodomain-like_sf"/>
</dbReference>
<dbReference type="Pfam" id="PF00249">
    <property type="entry name" value="Myb_DNA-binding"/>
    <property type="match status" value="4"/>
</dbReference>
<feature type="compositionally biased region" description="Basic residues" evidence="7">
    <location>
        <begin position="880"/>
        <end position="890"/>
    </location>
</feature>
<evidence type="ECO:0000256" key="5">
    <source>
        <dbReference type="ARBA" id="ARBA00023242"/>
    </source>
</evidence>
<comment type="subcellular location">
    <subcellularLocation>
        <location evidence="1">Nucleus</location>
    </subcellularLocation>
</comment>
<keyword evidence="2" id="KW-0805">Transcription regulation</keyword>
<protein>
    <submittedName>
        <fullName evidence="10">SANT/Myb domain</fullName>
    </submittedName>
</protein>
<feature type="domain" description="Myb-like" evidence="8">
    <location>
        <begin position="713"/>
        <end position="763"/>
    </location>
</feature>
<evidence type="ECO:0000256" key="7">
    <source>
        <dbReference type="SAM" id="MobiDB-lite"/>
    </source>
</evidence>
<sequence>MPSSLQNGILDDDENDDVYHYADNASDSGSDSVPDSDSDEETLRRACALTGTNPRDLKPNSSCRDVATVSNSSDSESGNSDDLEFLRKVQERFSIEDDALPLKPICSLPPQPLTDDEEDDFQTLRAIKRRFSAYDGNADAKKDSMENSQVDSNDIRLGNGTPNNMFGGNTDASEVVPCSEDVCHTAQTLESQSDRVVVVQPSGCNNQHQLDAHNLFQLPSKHSSFPKSAHLFIEAIKKNRSCQKFLRSKLTQLEARMEENKKLMERVKVLKDFQSYCQKKTQRALSQKKDPRIELISVQKSRTSSSSKVDDKKISPLSYGPVENSHVENYRMALQRFPVSFSCKKWSKVDRENLVKGIKQQFQEMLLQKSWNLCRLCSELPQQHVIIQEQSCLRILEPSKLTTRESMGSSYSYVGSAERHLLLEHERSFEDHIEAFGHGHAAYGIDCFDEDDALSRLSKTISLHIELYKMNGNVIYQAHFNLVLLKRLASCDCDSGVSAGGVDLNKIIASIEAHEITSEEIRLFLPKVNWDQLASKHVPGHSGAECEARWLNFEDPLINQKPWTKAEDMNLLLIVQEKGIDNWMDISVSLGTNRTPFQCLVRYQRSLNASILRSEWTKEEDAQLREAVQTYGESNWQVVASMLEGRTGTQCSNRWNKTLHPSRQRVGRWTSNEDKRLKVAVMLFGPKTWRKIAEFVPGRTGVQCRERWANCLDPSLNMDEWTEEEDSKLKAAISEHGHCWSKVAACVPPRTDNQCRRRWKVLLPHEVPLLQEARKIKKVSFISNFVDRESERPSINIDDLLPLHVIYPVSEPLHHGHQKKRKKIPRCTPEYRESQGAFSSTIPRRARSKRSRRKAEVWSEIDAKLTNDCEIETVPNGSGRMRRRQHKRKGALVEPMRDQTSSCPDSNLLMRSVGEGGVSEATVTKRRKFCEPRVRCSEAVNGSSNDFSTFSENCELPPHTGYSVVADTAEVTKKRKAPTSHLMNKNSLEVESIDDTILLSDLARPSTVCGENLCKRTTKLRSKRKSSTTRVGEESPSLPQGLEVRRSNYSCGVDTGVAASIQVEETASVSLSGFLKRQKETALPPQGLELTVNEDNGLDCVEYMESSRCPEELVGSVLNTGVAPLIQIQEVDEDDVPLASFLKKGKKRSRFRKGGSQPSLA</sequence>
<evidence type="ECO:0000256" key="1">
    <source>
        <dbReference type="ARBA" id="ARBA00004123"/>
    </source>
</evidence>
<reference evidence="10 11" key="1">
    <citation type="submission" date="2023-12" db="EMBL/GenBank/DDBJ databases">
        <title>A high-quality genome assembly for Dillenia turbinata (Dilleniales).</title>
        <authorList>
            <person name="Chanderbali A."/>
        </authorList>
    </citation>
    <scope>NUCLEOTIDE SEQUENCE [LARGE SCALE GENOMIC DNA]</scope>
    <source>
        <strain evidence="10">LSX21</strain>
        <tissue evidence="10">Leaf</tissue>
    </source>
</reference>
<dbReference type="FunFam" id="1.10.10.60:FF:000016">
    <property type="entry name" value="Transcriptional activator Myb isoform A"/>
    <property type="match status" value="2"/>
</dbReference>
<keyword evidence="11" id="KW-1185">Reference proteome</keyword>
<dbReference type="PROSITE" id="PS51294">
    <property type="entry name" value="HTH_MYB"/>
    <property type="match status" value="3"/>
</dbReference>
<feature type="compositionally biased region" description="Basic residues" evidence="7">
    <location>
        <begin position="844"/>
        <end position="853"/>
    </location>
</feature>
<evidence type="ECO:0000256" key="6">
    <source>
        <dbReference type="SAM" id="Coils"/>
    </source>
</evidence>
<accession>A0AAN8Z1F6</accession>
<feature type="domain" description="Myb-like" evidence="8">
    <location>
        <begin position="555"/>
        <end position="607"/>
    </location>
</feature>
<organism evidence="10 11">
    <name type="scientific">Dillenia turbinata</name>
    <dbReference type="NCBI Taxonomy" id="194707"/>
    <lineage>
        <taxon>Eukaryota</taxon>
        <taxon>Viridiplantae</taxon>
        <taxon>Streptophyta</taxon>
        <taxon>Embryophyta</taxon>
        <taxon>Tracheophyta</taxon>
        <taxon>Spermatophyta</taxon>
        <taxon>Magnoliopsida</taxon>
        <taxon>eudicotyledons</taxon>
        <taxon>Gunneridae</taxon>
        <taxon>Pentapetalae</taxon>
        <taxon>Dilleniales</taxon>
        <taxon>Dilleniaceae</taxon>
        <taxon>Dillenia</taxon>
    </lineage>
</organism>
<comment type="caution">
    <text evidence="10">The sequence shown here is derived from an EMBL/GenBank/DDBJ whole genome shotgun (WGS) entry which is preliminary data.</text>
</comment>
<dbReference type="CDD" id="cd00167">
    <property type="entry name" value="SANT"/>
    <property type="match status" value="5"/>
</dbReference>